<dbReference type="HAMAP" id="MF_00451">
    <property type="entry name" value="NDP_kinase"/>
    <property type="match status" value="1"/>
</dbReference>
<keyword evidence="9 11" id="KW-0460">Magnesium</keyword>
<evidence type="ECO:0000256" key="7">
    <source>
        <dbReference type="ARBA" id="ARBA00022777"/>
    </source>
</evidence>
<dbReference type="CDD" id="cd04413">
    <property type="entry name" value="NDPk_I"/>
    <property type="match status" value="1"/>
</dbReference>
<keyword evidence="10 11" id="KW-0546">Nucleotide metabolism</keyword>
<dbReference type="PANTHER" id="PTHR46161">
    <property type="entry name" value="NUCLEOSIDE DIPHOSPHATE KINASE"/>
    <property type="match status" value="1"/>
</dbReference>
<reference evidence="16" key="1">
    <citation type="journal article" date="2020" name="mSystems">
        <title>Genome- and Community-Level Interaction Insights into Carbon Utilization and Element Cycling Functions of Hydrothermarchaeota in Hydrothermal Sediment.</title>
        <authorList>
            <person name="Zhou Z."/>
            <person name="Liu Y."/>
            <person name="Xu W."/>
            <person name="Pan J."/>
            <person name="Luo Z.H."/>
            <person name="Li M."/>
        </authorList>
    </citation>
    <scope>NUCLEOTIDE SEQUENCE [LARGE SCALE GENOMIC DNA]</scope>
    <source>
        <strain evidence="16">SpSt-381</strain>
    </source>
</reference>
<evidence type="ECO:0000256" key="5">
    <source>
        <dbReference type="ARBA" id="ARBA00022723"/>
    </source>
</evidence>
<evidence type="ECO:0000256" key="14">
    <source>
        <dbReference type="RuleBase" id="RU004013"/>
    </source>
</evidence>
<evidence type="ECO:0000256" key="13">
    <source>
        <dbReference type="RuleBase" id="RU004011"/>
    </source>
</evidence>
<evidence type="ECO:0000256" key="4">
    <source>
        <dbReference type="ARBA" id="ARBA00022679"/>
    </source>
</evidence>
<dbReference type="PANTHER" id="PTHR46161:SF3">
    <property type="entry name" value="NUCLEOSIDE DIPHOSPHATE KINASE DDB_G0292928-RELATED"/>
    <property type="match status" value="1"/>
</dbReference>
<accession>A0A832MMS0</accession>
<dbReference type="GO" id="GO:0046872">
    <property type="term" value="F:metal ion binding"/>
    <property type="evidence" value="ECO:0007669"/>
    <property type="project" value="UniProtKB-KW"/>
</dbReference>
<dbReference type="PRINTS" id="PR01243">
    <property type="entry name" value="NUCDPKINASE"/>
</dbReference>
<dbReference type="PROSITE" id="PS00469">
    <property type="entry name" value="NDPK"/>
    <property type="match status" value="1"/>
</dbReference>
<feature type="binding site" evidence="11 12">
    <location>
        <position position="11"/>
    </location>
    <ligand>
        <name>ATP</name>
        <dbReference type="ChEBI" id="CHEBI:30616"/>
    </ligand>
</feature>
<feature type="binding site" evidence="11 12">
    <location>
        <position position="59"/>
    </location>
    <ligand>
        <name>ATP</name>
        <dbReference type="ChEBI" id="CHEBI:30616"/>
    </ligand>
</feature>
<comment type="subcellular location">
    <subcellularLocation>
        <location evidence="11">Cytoplasm</location>
    </subcellularLocation>
</comment>
<dbReference type="EMBL" id="DSQF01000016">
    <property type="protein sequence ID" value="HGZ43238.1"/>
    <property type="molecule type" value="Genomic_DNA"/>
</dbReference>
<evidence type="ECO:0000259" key="15">
    <source>
        <dbReference type="SMART" id="SM00562"/>
    </source>
</evidence>
<dbReference type="Pfam" id="PF00334">
    <property type="entry name" value="NDK"/>
    <property type="match status" value="1"/>
</dbReference>
<dbReference type="GO" id="GO:0006228">
    <property type="term" value="P:UTP biosynthetic process"/>
    <property type="evidence" value="ECO:0007669"/>
    <property type="project" value="UniProtKB-UniRule"/>
</dbReference>
<evidence type="ECO:0000313" key="16">
    <source>
        <dbReference type="EMBL" id="HGZ43238.1"/>
    </source>
</evidence>
<evidence type="ECO:0000256" key="1">
    <source>
        <dbReference type="ARBA" id="ARBA00001946"/>
    </source>
</evidence>
<dbReference type="GO" id="GO:0004550">
    <property type="term" value="F:nucleoside diphosphate kinase activity"/>
    <property type="evidence" value="ECO:0007669"/>
    <property type="project" value="UniProtKB-UniRule"/>
</dbReference>
<dbReference type="AlphaFoldDB" id="A0A832MMS0"/>
<dbReference type="EC" id="2.7.4.6" evidence="11 14"/>
<comment type="catalytic activity">
    <reaction evidence="11">
        <text>a ribonucleoside 5'-diphosphate + ATP = a ribonucleoside 5'-triphosphate + ADP</text>
        <dbReference type="Rhea" id="RHEA:18113"/>
        <dbReference type="ChEBI" id="CHEBI:30616"/>
        <dbReference type="ChEBI" id="CHEBI:57930"/>
        <dbReference type="ChEBI" id="CHEBI:61557"/>
        <dbReference type="ChEBI" id="CHEBI:456216"/>
        <dbReference type="EC" id="2.7.4.6"/>
    </reaction>
</comment>
<name>A0A832MMS0_UNCEI</name>
<evidence type="ECO:0000256" key="8">
    <source>
        <dbReference type="ARBA" id="ARBA00022840"/>
    </source>
</evidence>
<feature type="binding site" evidence="11 12">
    <location>
        <position position="104"/>
    </location>
    <ligand>
        <name>ATP</name>
        <dbReference type="ChEBI" id="CHEBI:30616"/>
    </ligand>
</feature>
<gene>
    <name evidence="11" type="primary">ndk</name>
    <name evidence="16" type="ORF">ENR23_07410</name>
</gene>
<evidence type="ECO:0000256" key="11">
    <source>
        <dbReference type="HAMAP-Rule" id="MF_00451"/>
    </source>
</evidence>
<dbReference type="NCBIfam" id="NF001908">
    <property type="entry name" value="PRK00668.1"/>
    <property type="match status" value="1"/>
</dbReference>
<evidence type="ECO:0000256" key="9">
    <source>
        <dbReference type="ARBA" id="ARBA00022842"/>
    </source>
</evidence>
<organism evidence="16">
    <name type="scientific">Eiseniibacteriota bacterium</name>
    <dbReference type="NCBI Taxonomy" id="2212470"/>
    <lineage>
        <taxon>Bacteria</taxon>
        <taxon>Candidatus Eiseniibacteriota</taxon>
    </lineage>
</organism>
<protein>
    <recommendedName>
        <fullName evidence="11 14">Nucleoside diphosphate kinase</fullName>
        <shortName evidence="11">NDK</shortName>
        <shortName evidence="11">NDP kinase</shortName>
        <ecNumber evidence="11 14">2.7.4.6</ecNumber>
    </recommendedName>
    <alternativeName>
        <fullName evidence="11">Nucleoside-2-P kinase</fullName>
    </alternativeName>
</protein>
<keyword evidence="4 11" id="KW-0808">Transferase</keyword>
<dbReference type="GO" id="GO:0005524">
    <property type="term" value="F:ATP binding"/>
    <property type="evidence" value="ECO:0007669"/>
    <property type="project" value="UniProtKB-UniRule"/>
</dbReference>
<dbReference type="GO" id="GO:0005737">
    <property type="term" value="C:cytoplasm"/>
    <property type="evidence" value="ECO:0007669"/>
    <property type="project" value="UniProtKB-SubCell"/>
</dbReference>
<evidence type="ECO:0000256" key="6">
    <source>
        <dbReference type="ARBA" id="ARBA00022741"/>
    </source>
</evidence>
<keyword evidence="7 11" id="KW-0418">Kinase</keyword>
<dbReference type="InterPro" id="IPR023005">
    <property type="entry name" value="Nucleoside_diP_kinase_AS"/>
</dbReference>
<dbReference type="PROSITE" id="PS51374">
    <property type="entry name" value="NDPK_LIKE"/>
    <property type="match status" value="1"/>
</dbReference>
<dbReference type="SUPFAM" id="SSF54919">
    <property type="entry name" value="Nucleoside diphosphate kinase, NDK"/>
    <property type="match status" value="1"/>
</dbReference>
<keyword evidence="6 11" id="KW-0547">Nucleotide-binding</keyword>
<feature type="domain" description="Nucleoside diphosphate kinase-like" evidence="15">
    <location>
        <begin position="3"/>
        <end position="140"/>
    </location>
</feature>
<keyword evidence="8 11" id="KW-0067">ATP-binding</keyword>
<dbReference type="SMART" id="SM00562">
    <property type="entry name" value="NDK"/>
    <property type="match status" value="1"/>
</dbReference>
<dbReference type="InterPro" id="IPR036850">
    <property type="entry name" value="NDK-like_dom_sf"/>
</dbReference>
<feature type="active site" description="Pros-phosphohistidine intermediate" evidence="11 12">
    <location>
        <position position="117"/>
    </location>
</feature>
<feature type="binding site" evidence="11 12">
    <location>
        <position position="87"/>
    </location>
    <ligand>
        <name>ATP</name>
        <dbReference type="ChEBI" id="CHEBI:30616"/>
    </ligand>
</feature>
<keyword evidence="5 11" id="KW-0479">Metal-binding</keyword>
<comment type="catalytic activity">
    <reaction evidence="11 14">
        <text>a 2'-deoxyribonucleoside 5'-diphosphate + ATP = a 2'-deoxyribonucleoside 5'-triphosphate + ADP</text>
        <dbReference type="Rhea" id="RHEA:44640"/>
        <dbReference type="ChEBI" id="CHEBI:30616"/>
        <dbReference type="ChEBI" id="CHEBI:61560"/>
        <dbReference type="ChEBI" id="CHEBI:73316"/>
        <dbReference type="ChEBI" id="CHEBI:456216"/>
        <dbReference type="EC" id="2.7.4.6"/>
    </reaction>
</comment>
<evidence type="ECO:0000256" key="2">
    <source>
        <dbReference type="ARBA" id="ARBA00008142"/>
    </source>
</evidence>
<keyword evidence="11" id="KW-0597">Phosphoprotein</keyword>
<dbReference type="InterPro" id="IPR034907">
    <property type="entry name" value="NDK-like_dom"/>
</dbReference>
<comment type="function">
    <text evidence="11">Major role in the synthesis of nucleoside triphosphates other than ATP. The ATP gamma phosphate is transferred to the NDP beta phosphate via a ping-pong mechanism, using a phosphorylated active-site intermediate.</text>
</comment>
<dbReference type="FunFam" id="3.30.70.141:FF:000017">
    <property type="entry name" value="Nucleoside diphosphate kinase"/>
    <property type="match status" value="1"/>
</dbReference>
<dbReference type="Gene3D" id="3.30.70.141">
    <property type="entry name" value="Nucleoside diphosphate kinase-like domain"/>
    <property type="match status" value="1"/>
</dbReference>
<dbReference type="InterPro" id="IPR001564">
    <property type="entry name" value="Nucleoside_diP_kinase"/>
</dbReference>
<feature type="binding site" evidence="11 12">
    <location>
        <position position="93"/>
    </location>
    <ligand>
        <name>ATP</name>
        <dbReference type="ChEBI" id="CHEBI:30616"/>
    </ligand>
</feature>
<evidence type="ECO:0000256" key="3">
    <source>
        <dbReference type="ARBA" id="ARBA00022490"/>
    </source>
</evidence>
<proteinExistence type="inferred from homology"/>
<evidence type="ECO:0000256" key="10">
    <source>
        <dbReference type="ARBA" id="ARBA00023080"/>
    </source>
</evidence>
<comment type="caution">
    <text evidence="16">The sequence shown here is derived from an EMBL/GenBank/DDBJ whole genome shotgun (WGS) entry which is preliminary data.</text>
</comment>
<sequence length="140" mass="15431">MAIERTLFIVKPDATARNLTGKILAHVEDKGFRLVEARFTRLTREQCQEFYAEHAGKPFFGELVDFMTSGPVLLTCLERDNAVAALRETIGATDPAQAAEGTVRRLYAESKSRNSVHASDSLASAEREVKLFFGVAALAR</sequence>
<dbReference type="GO" id="GO:0006241">
    <property type="term" value="P:CTP biosynthetic process"/>
    <property type="evidence" value="ECO:0007669"/>
    <property type="project" value="UniProtKB-UniRule"/>
</dbReference>
<comment type="similarity">
    <text evidence="2 11 12 13">Belongs to the NDK family.</text>
</comment>
<comment type="cofactor">
    <cofactor evidence="1 11">
        <name>Mg(2+)</name>
        <dbReference type="ChEBI" id="CHEBI:18420"/>
    </cofactor>
</comment>
<feature type="binding site" evidence="11 12">
    <location>
        <position position="114"/>
    </location>
    <ligand>
        <name>ATP</name>
        <dbReference type="ChEBI" id="CHEBI:30616"/>
    </ligand>
</feature>
<comment type="subunit">
    <text evidence="11">Homotetramer.</text>
</comment>
<dbReference type="GO" id="GO:0006183">
    <property type="term" value="P:GTP biosynthetic process"/>
    <property type="evidence" value="ECO:0007669"/>
    <property type="project" value="UniProtKB-UniRule"/>
</dbReference>
<keyword evidence="3 11" id="KW-0963">Cytoplasm</keyword>
<evidence type="ECO:0000256" key="12">
    <source>
        <dbReference type="PROSITE-ProRule" id="PRU00706"/>
    </source>
</evidence>